<feature type="domain" description="DNA methylase N-4/N-6" evidence="5">
    <location>
        <begin position="40"/>
        <end position="248"/>
    </location>
</feature>
<dbReference type="PRINTS" id="PR00508">
    <property type="entry name" value="S21N4MTFRASE"/>
</dbReference>
<dbReference type="Proteomes" id="UP000637578">
    <property type="component" value="Unassembled WGS sequence"/>
</dbReference>
<comment type="caution">
    <text evidence="6">The sequence shown here is derived from an EMBL/GenBank/DDBJ whole genome shotgun (WGS) entry which is preliminary data.</text>
</comment>
<proteinExistence type="inferred from homology"/>
<reference evidence="6" key="2">
    <citation type="submission" date="2020-09" db="EMBL/GenBank/DDBJ databases">
        <authorList>
            <person name="Sun Q."/>
            <person name="Zhou Y."/>
        </authorList>
    </citation>
    <scope>NUCLEOTIDE SEQUENCE</scope>
    <source>
        <strain evidence="6">CGMCC 4.5737</strain>
    </source>
</reference>
<evidence type="ECO:0000313" key="7">
    <source>
        <dbReference type="Proteomes" id="UP000637578"/>
    </source>
</evidence>
<dbReference type="GO" id="GO:0003677">
    <property type="term" value="F:DNA binding"/>
    <property type="evidence" value="ECO:0007669"/>
    <property type="project" value="InterPro"/>
</dbReference>
<comment type="similarity">
    <text evidence="1 4">Belongs to the N(4)/N(6)-methyltransferase family.</text>
</comment>
<dbReference type="InterPro" id="IPR001091">
    <property type="entry name" value="RM_Methyltransferase"/>
</dbReference>
<dbReference type="InterPro" id="IPR002052">
    <property type="entry name" value="DNA_methylase_N6_adenine_CS"/>
</dbReference>
<sequence length="258" mass="27962">MSARTISFLFPGADGRAVPTATLHHGDALAVLPTLPTDSVDTVITDPPYNSGGRTIVQRSSKTARGKYVSGDAKHDLADFVGDCRDQRSYVVWLSFILSSALRITRPGGSLLVFCDWRQLPATSDALQVAGWTWQGLVVWHKPISRPLRGGFKSACEYVLWGSNGPFDAAREIYLPGMFSASQPRGVHRQHITQKPVEGLLRELVQICPEGGTVLDPFAGSGSTGEAALLEGRYFIGVELSDHYCAVASRRLGDYLTA</sequence>
<evidence type="ECO:0000259" key="5">
    <source>
        <dbReference type="Pfam" id="PF01555"/>
    </source>
</evidence>
<dbReference type="AlphaFoldDB" id="A0A8J3CJE6"/>
<dbReference type="InterPro" id="IPR002941">
    <property type="entry name" value="DNA_methylase_N4/N6"/>
</dbReference>
<dbReference type="GO" id="GO:0008170">
    <property type="term" value="F:N-methyltransferase activity"/>
    <property type="evidence" value="ECO:0007669"/>
    <property type="project" value="InterPro"/>
</dbReference>
<evidence type="ECO:0000256" key="4">
    <source>
        <dbReference type="RuleBase" id="RU362026"/>
    </source>
</evidence>
<dbReference type="FunFam" id="3.40.50.150:FF:000166">
    <property type="entry name" value="Methyltransferase"/>
    <property type="match status" value="1"/>
</dbReference>
<keyword evidence="7" id="KW-1185">Reference proteome</keyword>
<evidence type="ECO:0000256" key="1">
    <source>
        <dbReference type="ARBA" id="ARBA00006594"/>
    </source>
</evidence>
<evidence type="ECO:0000313" key="6">
    <source>
        <dbReference type="EMBL" id="GGM75685.1"/>
    </source>
</evidence>
<name>A0A8J3CJE6_9PSEU</name>
<evidence type="ECO:0000256" key="2">
    <source>
        <dbReference type="ARBA" id="ARBA00022603"/>
    </source>
</evidence>
<dbReference type="Gene3D" id="3.40.50.150">
    <property type="entry name" value="Vaccinia Virus protein VP39"/>
    <property type="match status" value="1"/>
</dbReference>
<accession>A0A8J3CJE6</accession>
<dbReference type="GO" id="GO:0032259">
    <property type="term" value="P:methylation"/>
    <property type="evidence" value="ECO:0007669"/>
    <property type="project" value="UniProtKB-KW"/>
</dbReference>
<dbReference type="PROSITE" id="PS00092">
    <property type="entry name" value="N6_MTASE"/>
    <property type="match status" value="1"/>
</dbReference>
<protein>
    <recommendedName>
        <fullName evidence="4">Methyltransferase</fullName>
        <ecNumber evidence="4">2.1.1.-</ecNumber>
    </recommendedName>
</protein>
<dbReference type="SUPFAM" id="SSF53335">
    <property type="entry name" value="S-adenosyl-L-methionine-dependent methyltransferases"/>
    <property type="match status" value="1"/>
</dbReference>
<organism evidence="6 7">
    <name type="scientific">Longimycelium tulufanense</name>
    <dbReference type="NCBI Taxonomy" id="907463"/>
    <lineage>
        <taxon>Bacteria</taxon>
        <taxon>Bacillati</taxon>
        <taxon>Actinomycetota</taxon>
        <taxon>Actinomycetes</taxon>
        <taxon>Pseudonocardiales</taxon>
        <taxon>Pseudonocardiaceae</taxon>
        <taxon>Longimycelium</taxon>
    </lineage>
</organism>
<dbReference type="InterPro" id="IPR029063">
    <property type="entry name" value="SAM-dependent_MTases_sf"/>
</dbReference>
<reference evidence="6" key="1">
    <citation type="journal article" date="2014" name="Int. J. Syst. Evol. Microbiol.">
        <title>Complete genome sequence of Corynebacterium casei LMG S-19264T (=DSM 44701T), isolated from a smear-ripened cheese.</title>
        <authorList>
            <consortium name="US DOE Joint Genome Institute (JGI-PGF)"/>
            <person name="Walter F."/>
            <person name="Albersmeier A."/>
            <person name="Kalinowski J."/>
            <person name="Ruckert C."/>
        </authorList>
    </citation>
    <scope>NUCLEOTIDE SEQUENCE</scope>
    <source>
        <strain evidence="6">CGMCC 4.5737</strain>
    </source>
</reference>
<evidence type="ECO:0000256" key="3">
    <source>
        <dbReference type="ARBA" id="ARBA00022679"/>
    </source>
</evidence>
<dbReference type="EMBL" id="BMMK01000035">
    <property type="protein sequence ID" value="GGM75685.1"/>
    <property type="molecule type" value="Genomic_DNA"/>
</dbReference>
<dbReference type="EC" id="2.1.1.-" evidence="4"/>
<gene>
    <name evidence="6" type="ORF">GCM10012275_52980</name>
</gene>
<dbReference type="Pfam" id="PF01555">
    <property type="entry name" value="N6_N4_Mtase"/>
    <property type="match status" value="1"/>
</dbReference>
<keyword evidence="2 6" id="KW-0489">Methyltransferase</keyword>
<keyword evidence="3" id="KW-0808">Transferase</keyword>